<feature type="region of interest" description="Disordered" evidence="1">
    <location>
        <begin position="1"/>
        <end position="51"/>
    </location>
</feature>
<proteinExistence type="predicted"/>
<evidence type="ECO:0000256" key="1">
    <source>
        <dbReference type="SAM" id="MobiDB-lite"/>
    </source>
</evidence>
<name>A0A432W9H2_9GAMM</name>
<feature type="compositionally biased region" description="Low complexity" evidence="1">
    <location>
        <begin position="10"/>
        <end position="20"/>
    </location>
</feature>
<accession>A0A432W9H2</accession>
<sequence>MNEEVAMLDSIASKAAASSSQQPTENERITFSSTEPPAVQELRNPNRTAGETFLEEAERLTLLARMGVDLETLERIEEEIEDLESLETLNDEQQEELASLLEQRAELFREASERQNGEQLPPGSMLSIRA</sequence>
<evidence type="ECO:0000313" key="2">
    <source>
        <dbReference type="EMBL" id="RUO26701.1"/>
    </source>
</evidence>
<protein>
    <submittedName>
        <fullName evidence="2">Uncharacterized protein</fullName>
    </submittedName>
</protein>
<gene>
    <name evidence="2" type="ORF">CWE09_08375</name>
</gene>
<dbReference type="AlphaFoldDB" id="A0A432W9H2"/>
<evidence type="ECO:0000313" key="3">
    <source>
        <dbReference type="Proteomes" id="UP000288293"/>
    </source>
</evidence>
<keyword evidence="3" id="KW-1185">Reference proteome</keyword>
<dbReference type="EMBL" id="PIPL01000001">
    <property type="protein sequence ID" value="RUO26701.1"/>
    <property type="molecule type" value="Genomic_DNA"/>
</dbReference>
<feature type="region of interest" description="Disordered" evidence="1">
    <location>
        <begin position="109"/>
        <end position="130"/>
    </location>
</feature>
<reference evidence="2 3" key="1">
    <citation type="journal article" date="2011" name="Front. Microbiol.">
        <title>Genomic signatures of strain selection and enhancement in Bacillus atrophaeus var. globigii, a historical biowarfare simulant.</title>
        <authorList>
            <person name="Gibbons H.S."/>
            <person name="Broomall S.M."/>
            <person name="McNew L.A."/>
            <person name="Daligault H."/>
            <person name="Chapman C."/>
            <person name="Bruce D."/>
            <person name="Karavis M."/>
            <person name="Krepps M."/>
            <person name="McGregor P.A."/>
            <person name="Hong C."/>
            <person name="Park K.H."/>
            <person name="Akmal A."/>
            <person name="Feldman A."/>
            <person name="Lin J.S."/>
            <person name="Chang W.E."/>
            <person name="Higgs B.W."/>
            <person name="Demirev P."/>
            <person name="Lindquist J."/>
            <person name="Liem A."/>
            <person name="Fochler E."/>
            <person name="Read T.D."/>
            <person name="Tapia R."/>
            <person name="Johnson S."/>
            <person name="Bishop-Lilly K.A."/>
            <person name="Detter C."/>
            <person name="Han C."/>
            <person name="Sozhamannan S."/>
            <person name="Rosenzweig C.N."/>
            <person name="Skowronski E.W."/>
        </authorList>
    </citation>
    <scope>NUCLEOTIDE SEQUENCE [LARGE SCALE GENOMIC DNA]</scope>
    <source>
        <strain evidence="2 3">MLST1</strain>
    </source>
</reference>
<comment type="caution">
    <text evidence="2">The sequence shown here is derived from an EMBL/GenBank/DDBJ whole genome shotgun (WGS) entry which is preliminary data.</text>
</comment>
<dbReference type="Proteomes" id="UP000288293">
    <property type="component" value="Unassembled WGS sequence"/>
</dbReference>
<feature type="compositionally biased region" description="Polar residues" evidence="1">
    <location>
        <begin position="21"/>
        <end position="35"/>
    </location>
</feature>
<organism evidence="2 3">
    <name type="scientific">Aliidiomarina minuta</name>
    <dbReference type="NCBI Taxonomy" id="880057"/>
    <lineage>
        <taxon>Bacteria</taxon>
        <taxon>Pseudomonadati</taxon>
        <taxon>Pseudomonadota</taxon>
        <taxon>Gammaproteobacteria</taxon>
        <taxon>Alteromonadales</taxon>
        <taxon>Idiomarinaceae</taxon>
        <taxon>Aliidiomarina</taxon>
    </lineage>
</organism>